<feature type="domain" description="Helicase ATP-binding" evidence="20">
    <location>
        <begin position="7"/>
        <end position="207"/>
    </location>
</feature>
<dbReference type="PROSITE" id="PS51193">
    <property type="entry name" value="HELICASE_ATP_BIND_2"/>
    <property type="match status" value="1"/>
</dbReference>
<keyword evidence="10" id="KW-0067">ATP-binding</keyword>
<dbReference type="GO" id="GO:0045951">
    <property type="term" value="P:positive regulation of mitotic recombination"/>
    <property type="evidence" value="ECO:0007669"/>
    <property type="project" value="TreeGrafter"/>
</dbReference>
<evidence type="ECO:0000256" key="7">
    <source>
        <dbReference type="ARBA" id="ARBA00022763"/>
    </source>
</evidence>
<dbReference type="InterPro" id="IPR010643">
    <property type="entry name" value="HBB"/>
</dbReference>
<evidence type="ECO:0000256" key="17">
    <source>
        <dbReference type="ARBA" id="ARBA00044969"/>
    </source>
</evidence>
<evidence type="ECO:0000256" key="11">
    <source>
        <dbReference type="ARBA" id="ARBA00023004"/>
    </source>
</evidence>
<dbReference type="Gene3D" id="1.10.275.40">
    <property type="match status" value="1"/>
</dbReference>
<keyword evidence="8" id="KW-0378">Hydrolase</keyword>
<reference evidence="21" key="1">
    <citation type="submission" date="2025-08" db="UniProtKB">
        <authorList>
            <consortium name="Ensembl"/>
        </authorList>
    </citation>
    <scope>IDENTIFICATION</scope>
</reference>
<dbReference type="InterPro" id="IPR010614">
    <property type="entry name" value="RAD3-like_helicase_DEAD"/>
</dbReference>
<comment type="catalytic activity">
    <reaction evidence="18">
        <text>ATP + H2O = ADP + phosphate + H(+)</text>
        <dbReference type="Rhea" id="RHEA:13065"/>
        <dbReference type="ChEBI" id="CHEBI:15377"/>
        <dbReference type="ChEBI" id="CHEBI:15378"/>
        <dbReference type="ChEBI" id="CHEBI:30616"/>
        <dbReference type="ChEBI" id="CHEBI:43474"/>
        <dbReference type="ChEBI" id="CHEBI:456216"/>
        <dbReference type="EC" id="5.6.2.3"/>
    </reaction>
</comment>
<dbReference type="InterPro" id="IPR027417">
    <property type="entry name" value="P-loop_NTPase"/>
</dbReference>
<keyword evidence="7" id="KW-0227">DNA damage</keyword>
<dbReference type="Gene3D" id="3.40.50.300">
    <property type="entry name" value="P-loop containing nucleotide triphosphate hydrolases"/>
    <property type="match status" value="3"/>
</dbReference>
<dbReference type="InParanoid" id="A0A672QP26"/>
<dbReference type="InterPro" id="IPR045028">
    <property type="entry name" value="DinG/Rad3-like"/>
</dbReference>
<evidence type="ECO:0000256" key="19">
    <source>
        <dbReference type="SAM" id="Coils"/>
    </source>
</evidence>
<dbReference type="FunFam" id="3.40.50.300:FF:000135">
    <property type="entry name" value="DNA repair helicase RAD3, putative"/>
    <property type="match status" value="1"/>
</dbReference>
<dbReference type="PRINTS" id="PR00852">
    <property type="entry name" value="XRODRMPGMNTD"/>
</dbReference>
<dbReference type="NCBIfam" id="TIGR00604">
    <property type="entry name" value="rad3"/>
    <property type="match status" value="1"/>
</dbReference>
<evidence type="ECO:0000256" key="13">
    <source>
        <dbReference type="ARBA" id="ARBA00023125"/>
    </source>
</evidence>
<protein>
    <recommendedName>
        <fullName evidence="17">DNA 5'-3' helicase</fullName>
        <ecNumber evidence="17">5.6.2.3</ecNumber>
    </recommendedName>
</protein>
<keyword evidence="4" id="KW-0004">4Fe-4S</keyword>
<dbReference type="GO" id="GO:0046872">
    <property type="term" value="F:metal ion binding"/>
    <property type="evidence" value="ECO:0007669"/>
    <property type="project" value="UniProtKB-KW"/>
</dbReference>
<proteinExistence type="inferred from homology"/>
<sequence>FRLNIEGLLVYFPYDYIYPEQYSYMLELKRTLDAKGHGVLEMPSGTGKTISLLSLIVAYQKDHPLEVTKLVYCSRTVPEIEKVVEELRKLMDYYAKQTGVKNDFLALALSSRKNLCIHPEILHANIVVYSYHYLLDPKIADLVSKELTKKSVVVFAEAHNIDNVCIDSMSINITRRTLDRCQTNVETLQNTISRIKETDAAKLREEYRRLVEGLKEANVARETDMYLSNPVLPDEILQEAVPGSIRTAEHFVGFIKHFLEYLKARLRIHHVVQESAPQFLKDIYKKVCIDRKPLRFCAERLRSLLRMLEIADIADFSAITLISHFATLVSTYSKGFTIIIEPFEDRTPTIANPVLHFSCMDPSIAIKPIIFDSVSKQTLSPLDIYPRILDFHPVTTASFTMTLARTCLCPLIVGRGNDQVAMTSKFETREDFAVIRNYENLLLEMSAIVPDGIVAFFTSYIYMENIVASWYEQGILENIQRNKLIFIETQDAAETSMALEKYQEACENGRGAILLSVARGKVSEGIDFVHHFGRAVIMFGVPYVYTQSRILKARLEYLRDQFQIRENDFLTFDAMRHATQCVGRAIRGKTDYGLMIFADKRYARADKRGKLPRWIQEHLTDGSLNLTIDETVQLAKYFLRQMAQPFRQEDQLGLSLLTLEQLQSEDMLQKIAQIAQQA</sequence>
<keyword evidence="13" id="KW-0238">DNA-binding</keyword>
<name>A0A672QP26_SINGR</name>
<evidence type="ECO:0000256" key="3">
    <source>
        <dbReference type="ARBA" id="ARBA00009146"/>
    </source>
</evidence>
<reference evidence="21" key="2">
    <citation type="submission" date="2025-09" db="UniProtKB">
        <authorList>
            <consortium name="Ensembl"/>
        </authorList>
    </citation>
    <scope>IDENTIFICATION</scope>
</reference>
<evidence type="ECO:0000256" key="12">
    <source>
        <dbReference type="ARBA" id="ARBA00023014"/>
    </source>
</evidence>
<dbReference type="GO" id="GO:0043139">
    <property type="term" value="F:5'-3' DNA helicase activity"/>
    <property type="evidence" value="ECO:0007669"/>
    <property type="project" value="UniProtKB-EC"/>
</dbReference>
<keyword evidence="11" id="KW-0408">Iron</keyword>
<evidence type="ECO:0000256" key="5">
    <source>
        <dbReference type="ARBA" id="ARBA00022723"/>
    </source>
</evidence>
<keyword evidence="14" id="KW-0234">DNA repair</keyword>
<dbReference type="GO" id="GO:0006366">
    <property type="term" value="P:transcription by RNA polymerase II"/>
    <property type="evidence" value="ECO:0007669"/>
    <property type="project" value="TreeGrafter"/>
</dbReference>
<dbReference type="SMART" id="SM00491">
    <property type="entry name" value="HELICc2"/>
    <property type="match status" value="1"/>
</dbReference>
<comment type="cofactor">
    <cofactor evidence="1">
        <name>[4Fe-4S] cluster</name>
        <dbReference type="ChEBI" id="CHEBI:49883"/>
    </cofactor>
</comment>
<dbReference type="InterPro" id="IPR014013">
    <property type="entry name" value="Helic_SF1/SF2_ATP-bd_DinG/Rad3"/>
</dbReference>
<keyword evidence="16" id="KW-0539">Nucleus</keyword>
<evidence type="ECO:0000313" key="21">
    <source>
        <dbReference type="Ensembl" id="ENSSGRP00000077727.1"/>
    </source>
</evidence>
<keyword evidence="19" id="KW-0175">Coiled coil</keyword>
<keyword evidence="9" id="KW-0347">Helicase</keyword>
<dbReference type="EC" id="5.6.2.3" evidence="17"/>
<dbReference type="PANTHER" id="PTHR11472:SF1">
    <property type="entry name" value="GENERAL TRANSCRIPTION AND DNA REPAIR FACTOR IIH HELICASE SUBUNIT XPD"/>
    <property type="match status" value="1"/>
</dbReference>
<dbReference type="CDD" id="cd17969">
    <property type="entry name" value="DEAHc_XPD"/>
    <property type="match status" value="1"/>
</dbReference>
<dbReference type="SUPFAM" id="SSF52540">
    <property type="entry name" value="P-loop containing nucleoside triphosphate hydrolases"/>
    <property type="match status" value="1"/>
</dbReference>
<evidence type="ECO:0000259" key="20">
    <source>
        <dbReference type="PROSITE" id="PS51193"/>
    </source>
</evidence>
<organism evidence="21 22">
    <name type="scientific">Sinocyclocheilus grahami</name>
    <name type="common">Dianchi golden-line fish</name>
    <name type="synonym">Barbus grahami</name>
    <dbReference type="NCBI Taxonomy" id="75366"/>
    <lineage>
        <taxon>Eukaryota</taxon>
        <taxon>Metazoa</taxon>
        <taxon>Chordata</taxon>
        <taxon>Craniata</taxon>
        <taxon>Vertebrata</taxon>
        <taxon>Euteleostomi</taxon>
        <taxon>Actinopterygii</taxon>
        <taxon>Neopterygii</taxon>
        <taxon>Teleostei</taxon>
        <taxon>Ostariophysi</taxon>
        <taxon>Cypriniformes</taxon>
        <taxon>Cyprinidae</taxon>
        <taxon>Cyprininae</taxon>
        <taxon>Sinocyclocheilus</taxon>
    </lineage>
</organism>
<dbReference type="PANTHER" id="PTHR11472">
    <property type="entry name" value="DNA REPAIR DEAD HELICASE RAD3/XP-D SUBFAMILY MEMBER"/>
    <property type="match status" value="1"/>
</dbReference>
<keyword evidence="12" id="KW-0411">Iron-sulfur</keyword>
<comment type="similarity">
    <text evidence="3">Belongs to the helicase family. RAD3/XPD subfamily.</text>
</comment>
<feature type="coiled-coil region" evidence="19">
    <location>
        <begin position="171"/>
        <end position="220"/>
    </location>
</feature>
<evidence type="ECO:0000256" key="9">
    <source>
        <dbReference type="ARBA" id="ARBA00022806"/>
    </source>
</evidence>
<dbReference type="SMART" id="SM00488">
    <property type="entry name" value="DEXDc2"/>
    <property type="match status" value="1"/>
</dbReference>
<keyword evidence="5" id="KW-0479">Metal-binding</keyword>
<keyword evidence="15" id="KW-0413">Isomerase</keyword>
<keyword evidence="6" id="KW-0547">Nucleotide-binding</keyword>
<dbReference type="Proteomes" id="UP000472262">
    <property type="component" value="Unassembled WGS sequence"/>
</dbReference>
<dbReference type="InterPro" id="IPR013020">
    <property type="entry name" value="Rad3/Chl1-like"/>
</dbReference>
<gene>
    <name evidence="21" type="primary">LOC107585555</name>
</gene>
<evidence type="ECO:0000256" key="14">
    <source>
        <dbReference type="ARBA" id="ARBA00023204"/>
    </source>
</evidence>
<evidence type="ECO:0000256" key="1">
    <source>
        <dbReference type="ARBA" id="ARBA00001966"/>
    </source>
</evidence>
<accession>A0A672QP26</accession>
<evidence type="ECO:0000256" key="18">
    <source>
        <dbReference type="ARBA" id="ARBA00048954"/>
    </source>
</evidence>
<dbReference type="GO" id="GO:0006289">
    <property type="term" value="P:nucleotide-excision repair"/>
    <property type="evidence" value="ECO:0007669"/>
    <property type="project" value="InterPro"/>
</dbReference>
<dbReference type="GO" id="GO:0051539">
    <property type="term" value="F:4 iron, 4 sulfur cluster binding"/>
    <property type="evidence" value="ECO:0007669"/>
    <property type="project" value="UniProtKB-KW"/>
</dbReference>
<dbReference type="Pfam" id="PF06777">
    <property type="entry name" value="HBB"/>
    <property type="match status" value="1"/>
</dbReference>
<dbReference type="Ensembl" id="ENSSGRT00000082749.1">
    <property type="protein sequence ID" value="ENSSGRP00000077727.1"/>
    <property type="gene ID" value="ENSSGRG00000039303.1"/>
</dbReference>
<dbReference type="GO" id="GO:0016818">
    <property type="term" value="F:hydrolase activity, acting on acid anhydrides, in phosphorus-containing anhydrides"/>
    <property type="evidence" value="ECO:0007669"/>
    <property type="project" value="InterPro"/>
</dbReference>
<dbReference type="CDD" id="cd18788">
    <property type="entry name" value="SF2_C_XPD"/>
    <property type="match status" value="1"/>
</dbReference>
<dbReference type="AlphaFoldDB" id="A0A672QP26"/>
<evidence type="ECO:0000313" key="22">
    <source>
        <dbReference type="Proteomes" id="UP000472262"/>
    </source>
</evidence>
<dbReference type="Pfam" id="PF06733">
    <property type="entry name" value="DEAD_2"/>
    <property type="match status" value="1"/>
</dbReference>
<dbReference type="FunFam" id="1.10.275.40:FF:000001">
    <property type="entry name" value="DNA repair helicase (Rad3)"/>
    <property type="match status" value="1"/>
</dbReference>
<evidence type="ECO:0000256" key="8">
    <source>
        <dbReference type="ARBA" id="ARBA00022801"/>
    </source>
</evidence>
<evidence type="ECO:0000256" key="4">
    <source>
        <dbReference type="ARBA" id="ARBA00022485"/>
    </source>
</evidence>
<dbReference type="OMA" id="EYCPFYA"/>
<evidence type="ECO:0000256" key="15">
    <source>
        <dbReference type="ARBA" id="ARBA00023235"/>
    </source>
</evidence>
<comment type="subcellular location">
    <subcellularLocation>
        <location evidence="2">Nucleus</location>
    </subcellularLocation>
</comment>
<dbReference type="Pfam" id="PF13307">
    <property type="entry name" value="Helicase_C_2"/>
    <property type="match status" value="1"/>
</dbReference>
<evidence type="ECO:0000256" key="6">
    <source>
        <dbReference type="ARBA" id="ARBA00022741"/>
    </source>
</evidence>
<evidence type="ECO:0000256" key="2">
    <source>
        <dbReference type="ARBA" id="ARBA00004123"/>
    </source>
</evidence>
<dbReference type="InterPro" id="IPR006555">
    <property type="entry name" value="ATP-dep_Helicase_C"/>
</dbReference>
<keyword evidence="22" id="KW-1185">Reference proteome</keyword>
<evidence type="ECO:0000256" key="16">
    <source>
        <dbReference type="ARBA" id="ARBA00023242"/>
    </source>
</evidence>
<dbReference type="GO" id="GO:0005524">
    <property type="term" value="F:ATP binding"/>
    <property type="evidence" value="ECO:0007669"/>
    <property type="project" value="UniProtKB-KW"/>
</dbReference>
<dbReference type="InterPro" id="IPR006554">
    <property type="entry name" value="Helicase-like_DEXD_c2"/>
</dbReference>
<dbReference type="GO" id="GO:0003684">
    <property type="term" value="F:damaged DNA binding"/>
    <property type="evidence" value="ECO:0007669"/>
    <property type="project" value="TreeGrafter"/>
</dbReference>
<dbReference type="GO" id="GO:0005634">
    <property type="term" value="C:nucleus"/>
    <property type="evidence" value="ECO:0007669"/>
    <property type="project" value="UniProtKB-SubCell"/>
</dbReference>
<evidence type="ECO:0000256" key="10">
    <source>
        <dbReference type="ARBA" id="ARBA00022840"/>
    </source>
</evidence>
<dbReference type="InterPro" id="IPR001945">
    <property type="entry name" value="RAD3/XPD"/>
</dbReference>